<dbReference type="InterPro" id="IPR001296">
    <property type="entry name" value="Glyco_trans_1"/>
</dbReference>
<dbReference type="KEGG" id="cfer:D4Z93_04440"/>
<dbReference type="Pfam" id="PF00534">
    <property type="entry name" value="Glycos_transf_1"/>
    <property type="match status" value="1"/>
</dbReference>
<gene>
    <name evidence="3" type="ORF">D4Z93_04440</name>
</gene>
<dbReference type="PANTHER" id="PTHR45947:SF3">
    <property type="entry name" value="SULFOQUINOVOSYL TRANSFERASE SQD2"/>
    <property type="match status" value="1"/>
</dbReference>
<dbReference type="PANTHER" id="PTHR45947">
    <property type="entry name" value="SULFOQUINOVOSYL TRANSFERASE SQD2"/>
    <property type="match status" value="1"/>
</dbReference>
<feature type="domain" description="Glycosyltransferase subfamily 4-like N-terminal" evidence="2">
    <location>
        <begin position="16"/>
        <end position="168"/>
    </location>
</feature>
<feature type="domain" description="Glycosyl transferase family 1" evidence="1">
    <location>
        <begin position="179"/>
        <end position="319"/>
    </location>
</feature>
<dbReference type="OrthoDB" id="3199616at2"/>
<name>A0A386H2M9_9CLOT</name>
<evidence type="ECO:0000313" key="4">
    <source>
        <dbReference type="Proteomes" id="UP000266301"/>
    </source>
</evidence>
<sequence>MSEIRVLQIISGNDIGGGANHVLNLINYSLPRFICILGVIGDGPLYDKAKDMHIDVVKFPKGLLKCKNQILEYVLENNIDLIDFHGAKAFLLHYFLKKYLNVVSVATIHSNYKQDFLNSKFKFIFFTYLSIIGLKSFDYYVCVSKYIKDLMTKDGFKGQKFIVSNGINFNSVKVNENNSKIRKKLNIGEDDFVFANVARMHPVKNQLNLIKAFSELEKEVKNIRLIIVGDGPLEQELKSKVSELDLEDKIIFTGFKENAADYVNASNVSILNSLSEGGLPPLVILESAAVKVPVIVSKVGDLDHVVNEKTGFVIENNDIYGTYKSMKDAFISRDKLVGMGNSFYDFCMSNYSTDKFCSDYYNVYKKILTYNRSVNYDK</sequence>
<dbReference type="Pfam" id="PF13439">
    <property type="entry name" value="Glyco_transf_4"/>
    <property type="match status" value="1"/>
</dbReference>
<evidence type="ECO:0000313" key="3">
    <source>
        <dbReference type="EMBL" id="AYD39805.1"/>
    </source>
</evidence>
<keyword evidence="3" id="KW-0808">Transferase</keyword>
<dbReference type="EMBL" id="CP032416">
    <property type="protein sequence ID" value="AYD39805.1"/>
    <property type="molecule type" value="Genomic_DNA"/>
</dbReference>
<reference evidence="3 4" key="1">
    <citation type="journal article" date="2019" name="Int. J. Syst. Evol. Microbiol.">
        <title>Clostridium fermenticellae sp. nov., isolated from the mud in a fermentation cellar for the production of the Chinese liquor, baijiu.</title>
        <authorList>
            <person name="Xu P.X."/>
            <person name="Chai L.J."/>
            <person name="Qiu T."/>
            <person name="Zhang X.J."/>
            <person name="Lu Z.M."/>
            <person name="Xiao C."/>
            <person name="Wang S.T."/>
            <person name="Shen C.H."/>
            <person name="Shi J.S."/>
            <person name="Xu Z.H."/>
        </authorList>
    </citation>
    <scope>NUCLEOTIDE SEQUENCE [LARGE SCALE GENOMIC DNA]</scope>
    <source>
        <strain evidence="3 4">JN500901</strain>
    </source>
</reference>
<organism evidence="3 4">
    <name type="scientific">Clostridium fermenticellae</name>
    <dbReference type="NCBI Taxonomy" id="2068654"/>
    <lineage>
        <taxon>Bacteria</taxon>
        <taxon>Bacillati</taxon>
        <taxon>Bacillota</taxon>
        <taxon>Clostridia</taxon>
        <taxon>Eubacteriales</taxon>
        <taxon>Clostridiaceae</taxon>
        <taxon>Clostridium</taxon>
    </lineage>
</organism>
<dbReference type="InterPro" id="IPR050194">
    <property type="entry name" value="Glycosyltransferase_grp1"/>
</dbReference>
<dbReference type="Gene3D" id="3.40.50.2000">
    <property type="entry name" value="Glycogen Phosphorylase B"/>
    <property type="match status" value="2"/>
</dbReference>
<evidence type="ECO:0000259" key="2">
    <source>
        <dbReference type="Pfam" id="PF13439"/>
    </source>
</evidence>
<dbReference type="InterPro" id="IPR028098">
    <property type="entry name" value="Glyco_trans_4-like_N"/>
</dbReference>
<dbReference type="RefSeq" id="WP_119970739.1">
    <property type="nucleotide sequence ID" value="NZ_CP032416.1"/>
</dbReference>
<proteinExistence type="predicted"/>
<dbReference type="AlphaFoldDB" id="A0A386H2M9"/>
<dbReference type="Proteomes" id="UP000266301">
    <property type="component" value="Chromosome"/>
</dbReference>
<evidence type="ECO:0000259" key="1">
    <source>
        <dbReference type="Pfam" id="PF00534"/>
    </source>
</evidence>
<dbReference type="GO" id="GO:0016757">
    <property type="term" value="F:glycosyltransferase activity"/>
    <property type="evidence" value="ECO:0007669"/>
    <property type="project" value="InterPro"/>
</dbReference>
<keyword evidence="4" id="KW-1185">Reference proteome</keyword>
<protein>
    <submittedName>
        <fullName evidence="3">Glycosyltransferase family 1 protein</fullName>
    </submittedName>
</protein>
<accession>A0A386H2M9</accession>
<dbReference type="SUPFAM" id="SSF53756">
    <property type="entry name" value="UDP-Glycosyltransferase/glycogen phosphorylase"/>
    <property type="match status" value="1"/>
</dbReference>